<evidence type="ECO:0000313" key="2">
    <source>
        <dbReference type="Proteomes" id="UP000199632"/>
    </source>
</evidence>
<sequence>MEDVGAGYGHPETMQALRASQLKRRLIILATLINEASERWPGDVERGGLRSAYERLCAIDEQRPQLVEEMLLYPNTGAWLSYAMRRIRRGSASNKPLWPDLGYLGWLAASAAAQLGEAGAMPVVIRAGVVLLPGKGLAKLSSEEVDGVGEVRWDRSGLRDVRWSAVEVRVCEPSDGQDVSWKPLRGLRSPHGNGLEVYLDDVDPFRPLDRVRQTYPAHPTVGRLADDMAREWQEKFDGAWELLNRDFGGYAAPMASDLRAIVPLTASPTGEGASSASTEAFGSINMSAPSGQHQMALNLIHEFQHAKLGALTDMVRLHEEYDQRTFYAPWRDDPRPLGGLLQGIYAHIGVTEFWRVHRTRPDVDVALAEVEFARWRTQVNQALAEVRKSGLLTVEGVVFVDAMTTAVLGWRDERVSAEADTIAEETSTAHWVAWCVRNLAPQADTVRQLLDRWSSGQPAGEIPPSELVDQARVPMGHRSALSPSYMKLLASRTTFGGTPSAIKPSPGESAFMLGDDHQAISLFERELAEDPMHPRPWAGVVLAIRRRCPGANLSLLLRRADVVAHLFDAIRRAGGTGDLLSLSTWLSGSARHD</sequence>
<organism evidence="1 2">
    <name type="scientific">Asanoa ishikariensis</name>
    <dbReference type="NCBI Taxonomy" id="137265"/>
    <lineage>
        <taxon>Bacteria</taxon>
        <taxon>Bacillati</taxon>
        <taxon>Actinomycetota</taxon>
        <taxon>Actinomycetes</taxon>
        <taxon>Micromonosporales</taxon>
        <taxon>Micromonosporaceae</taxon>
        <taxon>Asanoa</taxon>
    </lineage>
</organism>
<proteinExistence type="predicted"/>
<gene>
    <name evidence="1" type="ORF">SAMN05421684_7950</name>
</gene>
<accession>A0A1H3URV7</accession>
<evidence type="ECO:0000313" key="1">
    <source>
        <dbReference type="EMBL" id="SDZ65173.1"/>
    </source>
</evidence>
<protein>
    <submittedName>
        <fullName evidence="1">HEXXH motif-containing protein</fullName>
    </submittedName>
</protein>
<dbReference type="STRING" id="137265.SAMN05421684_7950"/>
<reference evidence="2" key="1">
    <citation type="submission" date="2016-10" db="EMBL/GenBank/DDBJ databases">
        <authorList>
            <person name="Varghese N."/>
            <person name="Submissions S."/>
        </authorList>
    </citation>
    <scope>NUCLEOTIDE SEQUENCE [LARGE SCALE GENOMIC DNA]</scope>
    <source>
        <strain evidence="2">DSM 44718</strain>
    </source>
</reference>
<dbReference type="Proteomes" id="UP000199632">
    <property type="component" value="Unassembled WGS sequence"/>
</dbReference>
<dbReference type="EMBL" id="FNQB01000005">
    <property type="protein sequence ID" value="SDZ65173.1"/>
    <property type="molecule type" value="Genomic_DNA"/>
</dbReference>
<name>A0A1H3URV7_9ACTN</name>
<dbReference type="InterPro" id="IPR026337">
    <property type="entry name" value="AKG_HExxH"/>
</dbReference>
<dbReference type="RefSeq" id="WP_090803866.1">
    <property type="nucleotide sequence ID" value="NZ_BOND01000029.1"/>
</dbReference>
<dbReference type="NCBIfam" id="TIGR04267">
    <property type="entry name" value="mod_HExxH"/>
    <property type="match status" value="1"/>
</dbReference>
<keyword evidence="2" id="KW-1185">Reference proteome</keyword>
<dbReference type="AlphaFoldDB" id="A0A1H3URV7"/>
<dbReference type="OrthoDB" id="796761at2"/>